<dbReference type="SUPFAM" id="SSF141571">
    <property type="entry name" value="Pentapeptide repeat-like"/>
    <property type="match status" value="2"/>
</dbReference>
<dbReference type="Gene3D" id="3.40.50.300">
    <property type="entry name" value="P-loop containing nucleotide triphosphate hydrolases"/>
    <property type="match status" value="1"/>
</dbReference>
<dbReference type="InterPro" id="IPR051082">
    <property type="entry name" value="Pentapeptide-BTB/POZ_domain"/>
</dbReference>
<protein>
    <recommendedName>
        <fullName evidence="3">Novel STAND NTPase 1 domain-containing protein</fullName>
    </recommendedName>
</protein>
<comment type="caution">
    <text evidence="4">The sequence shown here is derived from an EMBL/GenBank/DDBJ whole genome shotgun (WGS) entry which is preliminary data.</text>
</comment>
<dbReference type="Gene3D" id="2.160.20.80">
    <property type="entry name" value="E3 ubiquitin-protein ligase SopA"/>
    <property type="match status" value="3"/>
</dbReference>
<keyword evidence="2" id="KW-0472">Membrane</keyword>
<name>A0A367QE95_9NOSO</name>
<keyword evidence="2" id="KW-1133">Transmembrane helix</keyword>
<dbReference type="SUPFAM" id="SSF52540">
    <property type="entry name" value="P-loop containing nucleoside triphosphate hydrolases"/>
    <property type="match status" value="1"/>
</dbReference>
<evidence type="ECO:0000259" key="3">
    <source>
        <dbReference type="Pfam" id="PF20703"/>
    </source>
</evidence>
<accession>A0A367QE95</accession>
<dbReference type="InterPro" id="IPR001646">
    <property type="entry name" value="5peptide_repeat"/>
</dbReference>
<evidence type="ECO:0000256" key="1">
    <source>
        <dbReference type="SAM" id="MobiDB-lite"/>
    </source>
</evidence>
<dbReference type="Pfam" id="PF20703">
    <property type="entry name" value="nSTAND1"/>
    <property type="match status" value="1"/>
</dbReference>
<organism evidence="4 5">
    <name type="scientific">Nostoc minutum NIES-26</name>
    <dbReference type="NCBI Taxonomy" id="1844469"/>
    <lineage>
        <taxon>Bacteria</taxon>
        <taxon>Bacillati</taxon>
        <taxon>Cyanobacteriota</taxon>
        <taxon>Cyanophyceae</taxon>
        <taxon>Nostocales</taxon>
        <taxon>Nostocaceae</taxon>
        <taxon>Nostoc</taxon>
    </lineage>
</organism>
<reference evidence="4" key="1">
    <citation type="submission" date="2016-04" db="EMBL/GenBank/DDBJ databases">
        <authorList>
            <person name="Tabuchi Yagui T.R."/>
        </authorList>
    </citation>
    <scope>NUCLEOTIDE SEQUENCE [LARGE SCALE GENOMIC DNA]</scope>
    <source>
        <strain evidence="4">NIES-26</strain>
    </source>
</reference>
<keyword evidence="2" id="KW-0812">Transmembrane</keyword>
<gene>
    <name evidence="4" type="ORF">A6770_29780</name>
</gene>
<dbReference type="PANTHER" id="PTHR14136:SF17">
    <property type="entry name" value="BTB_POZ DOMAIN-CONTAINING PROTEIN KCTD9"/>
    <property type="match status" value="1"/>
</dbReference>
<proteinExistence type="predicted"/>
<dbReference type="InterPro" id="IPR027417">
    <property type="entry name" value="P-loop_NTPase"/>
</dbReference>
<sequence length="901" mass="98500">MSQPPENLEPQQPDANLKQQADSPTSQNVVQGNQNRVVQGKDNKAVQGDGNIVIQGNNNTQNIHIINYYYREDIRVAVVKPAEYGSTDEKLLCPYRGLFHFTPDDAEYFFGREVFIEELFKATQARNFIPVLGASGSGKSSVVLAGLVPKLQQEGHWLFTHFRPGSNPFYGLAEALVSLYTPNLDDTDRIAQTRKLSNYFCNGDVLLIDVIAKIQQNHPHHRVLLIADQFEELYTLCNDEKIRRNFLDCLLTIIQSPTSKSLSAVFVATMRVDFLSYALSYPEFAEQLKADIKIRSMNRSELTDVIAKPAQKLGVSFQDGLIERILDDVKSEPGNLPLLEFALTLLWEKRTNKQLTHAAYEAIGEVQGALASHADTIYRNLKTAEQQQVSRIFMQLVRPGEGTEDTRRVATKAELGEENWSLVQSLADARLVVTSCSALEQETVEFAHEALIQHWQLLQSWIDENRNQILQKNRIERLAHEWEANKKSPDYLLQGKQLNEAQTFGKKESANLTLSSLATDFIQKSIRYRRNNRFRLISFGFIPLIALIVFLGFTITREFKISQLRNTVEQVKGQKDSPARILALQELVKLGVSLNNIPLTGANLDGANLDGAILTDAKLTGANLDGAILTDAKLTGAILTDAKLTGAILTDAKLTGANLNAANLNATNLDGAILTGAILTGAILTGADLTGANLDGANFTGADFIDVNSIDANLKIAKLSGASLKSAILKSANLDAANLESAKLDGADLKSAKLDGANLNVANLNAANLKSANLNAANLKSANLKSANLTGAGLNAADLTGANLDDANLNAADLTHADLTSADFTSADLIGANLENAKFGCIQINFFNQCTNLSNAKNLTPEQVKSAENWQEACYDLEFSKTLGLPPENRKNCNVFLLHPS</sequence>
<evidence type="ECO:0000256" key="2">
    <source>
        <dbReference type="SAM" id="Phobius"/>
    </source>
</evidence>
<dbReference type="AlphaFoldDB" id="A0A367QE95"/>
<evidence type="ECO:0000313" key="5">
    <source>
        <dbReference type="Proteomes" id="UP000252107"/>
    </source>
</evidence>
<keyword evidence="5" id="KW-1185">Reference proteome</keyword>
<feature type="region of interest" description="Disordered" evidence="1">
    <location>
        <begin position="1"/>
        <end position="31"/>
    </location>
</feature>
<dbReference type="InterPro" id="IPR049052">
    <property type="entry name" value="nSTAND1"/>
</dbReference>
<dbReference type="Pfam" id="PF00805">
    <property type="entry name" value="Pentapeptide"/>
    <property type="match status" value="5"/>
</dbReference>
<evidence type="ECO:0000313" key="4">
    <source>
        <dbReference type="EMBL" id="RCJ22548.1"/>
    </source>
</evidence>
<dbReference type="Proteomes" id="UP000252107">
    <property type="component" value="Unassembled WGS sequence"/>
</dbReference>
<feature type="transmembrane region" description="Helical" evidence="2">
    <location>
        <begin position="534"/>
        <end position="555"/>
    </location>
</feature>
<dbReference type="EMBL" id="LXQD01000325">
    <property type="protein sequence ID" value="RCJ22548.1"/>
    <property type="molecule type" value="Genomic_DNA"/>
</dbReference>
<dbReference type="PANTHER" id="PTHR14136">
    <property type="entry name" value="BTB_POZ DOMAIN-CONTAINING PROTEIN KCTD9"/>
    <property type="match status" value="1"/>
</dbReference>
<feature type="domain" description="Novel STAND NTPase 1" evidence="3">
    <location>
        <begin position="94"/>
        <end position="489"/>
    </location>
</feature>
<feature type="compositionally biased region" description="Polar residues" evidence="1">
    <location>
        <begin position="1"/>
        <end position="26"/>
    </location>
</feature>